<sequence length="218" mass="23945">MGVEKLTKKQLKAKQFRNQKPKPEDTAVATGPVESSSSSTEPPKKKRKTRRGKKGKGNGGVRGGNRFLVFVGQLPADVTADELKAHFKNSAPDHIRVRNDKKIAFLEFDGDKDPQNIQKRMDIALLQHQTSIRDGFKINVELTVGGGGNSQDRLEKLRTKNEKMAAERSDRMTKLILKNSSKGDGRAPTGPADTKDSTKGSSSTLPHGIHPDRAKLLQ</sequence>
<dbReference type="Pfam" id="PF00076">
    <property type="entry name" value="RRM_1"/>
    <property type="match status" value="1"/>
</dbReference>
<dbReference type="AlphaFoldDB" id="J7SAL3"/>
<evidence type="ECO:0000256" key="2">
    <source>
        <dbReference type="SAM" id="MobiDB-lite"/>
    </source>
</evidence>
<feature type="compositionally biased region" description="Basic and acidic residues" evidence="2">
    <location>
        <begin position="209"/>
        <end position="218"/>
    </location>
</feature>
<feature type="compositionally biased region" description="Basic residues" evidence="2">
    <location>
        <begin position="44"/>
        <end position="56"/>
    </location>
</feature>
<dbReference type="GO" id="GO:0030515">
    <property type="term" value="F:snoRNA binding"/>
    <property type="evidence" value="ECO:0007669"/>
    <property type="project" value="EnsemblFungi"/>
</dbReference>
<evidence type="ECO:0000256" key="1">
    <source>
        <dbReference type="PROSITE-ProRule" id="PRU00176"/>
    </source>
</evidence>
<dbReference type="GeneID" id="34528617"/>
<dbReference type="GO" id="GO:0032040">
    <property type="term" value="C:small-subunit processome"/>
    <property type="evidence" value="ECO:0007669"/>
    <property type="project" value="EnsemblFungi"/>
</dbReference>
<dbReference type="GO" id="GO:0042274">
    <property type="term" value="P:ribosomal small subunit biogenesis"/>
    <property type="evidence" value="ECO:0007669"/>
    <property type="project" value="EnsemblFungi"/>
</dbReference>
<organism evidence="4 5">
    <name type="scientific">Huiozyma naganishii (strain ATCC MYA-139 / BCRC 22969 / CBS 8797 / KCTC 17520 / NBRC 10181 / NCYC 3082 / Yp74L-3)</name>
    <name type="common">Yeast</name>
    <name type="synonym">Kazachstania naganishii</name>
    <dbReference type="NCBI Taxonomy" id="1071383"/>
    <lineage>
        <taxon>Eukaryota</taxon>
        <taxon>Fungi</taxon>
        <taxon>Dikarya</taxon>
        <taxon>Ascomycota</taxon>
        <taxon>Saccharomycotina</taxon>
        <taxon>Saccharomycetes</taxon>
        <taxon>Saccharomycetales</taxon>
        <taxon>Saccharomycetaceae</taxon>
        <taxon>Huiozyma</taxon>
    </lineage>
</organism>
<dbReference type="InterPro" id="IPR000504">
    <property type="entry name" value="RRM_dom"/>
</dbReference>
<dbReference type="SUPFAM" id="SSF54928">
    <property type="entry name" value="RNA-binding domain, RBD"/>
    <property type="match status" value="1"/>
</dbReference>
<evidence type="ECO:0000313" key="5">
    <source>
        <dbReference type="Proteomes" id="UP000006310"/>
    </source>
</evidence>
<keyword evidence="5" id="KW-1185">Reference proteome</keyword>
<reference evidence="5" key="2">
    <citation type="submission" date="2012-08" db="EMBL/GenBank/DDBJ databases">
        <title>Genome sequence of Kazachstania naganishii.</title>
        <authorList>
            <person name="Gordon J.L."/>
            <person name="Armisen D."/>
            <person name="Proux-Wera E."/>
            <person name="OhEigeartaigh S.S."/>
            <person name="Byrne K.P."/>
            <person name="Wolfe K.H."/>
        </authorList>
    </citation>
    <scope>NUCLEOTIDE SEQUENCE [LARGE SCALE GENOMIC DNA]</scope>
    <source>
        <strain evidence="5">ATCC MYA-139 / BCRC 22969 / CBS 8797 / CCRC 22969 / KCTC 17520 / NBRC 10181 / NCYC 3082</strain>
    </source>
</reference>
<accession>J7SAL3</accession>
<dbReference type="InterPro" id="IPR035979">
    <property type="entry name" value="RBD_domain_sf"/>
</dbReference>
<dbReference type="Proteomes" id="UP000006310">
    <property type="component" value="Chromosome 12"/>
</dbReference>
<dbReference type="GO" id="GO:0019843">
    <property type="term" value="F:rRNA binding"/>
    <property type="evidence" value="ECO:0007669"/>
    <property type="project" value="EnsemblFungi"/>
</dbReference>
<dbReference type="InterPro" id="IPR012677">
    <property type="entry name" value="Nucleotide-bd_a/b_plait_sf"/>
</dbReference>
<dbReference type="KEGG" id="kng:KNAG_0L02280"/>
<feature type="domain" description="RRM" evidence="3">
    <location>
        <begin position="67"/>
        <end position="145"/>
    </location>
</feature>
<dbReference type="GO" id="GO:0030686">
    <property type="term" value="C:90S preribosome"/>
    <property type="evidence" value="ECO:0007669"/>
    <property type="project" value="EnsemblFungi"/>
</dbReference>
<feature type="region of interest" description="Disordered" evidence="2">
    <location>
        <begin position="163"/>
        <end position="218"/>
    </location>
</feature>
<proteinExistence type="predicted"/>
<dbReference type="STRING" id="1071383.J7SAL3"/>
<dbReference type="eggNOG" id="KOG0118">
    <property type="taxonomic scope" value="Eukaryota"/>
</dbReference>
<protein>
    <recommendedName>
        <fullName evidence="3">RRM domain-containing protein</fullName>
    </recommendedName>
</protein>
<dbReference type="OrthoDB" id="167718at2759"/>
<evidence type="ECO:0000259" key="3">
    <source>
        <dbReference type="PROSITE" id="PS50102"/>
    </source>
</evidence>
<dbReference type="Gene3D" id="3.30.70.330">
    <property type="match status" value="1"/>
</dbReference>
<dbReference type="OMA" id="HFKNSAP"/>
<evidence type="ECO:0000313" key="4">
    <source>
        <dbReference type="EMBL" id="CCK72844.1"/>
    </source>
</evidence>
<reference evidence="4 5" key="1">
    <citation type="journal article" date="2011" name="Proc. Natl. Acad. Sci. U.S.A.">
        <title>Evolutionary erosion of yeast sex chromosomes by mating-type switching accidents.</title>
        <authorList>
            <person name="Gordon J.L."/>
            <person name="Armisen D."/>
            <person name="Proux-Wera E."/>
            <person name="Oheigeartaigh S.S."/>
            <person name="Byrne K.P."/>
            <person name="Wolfe K.H."/>
        </authorList>
    </citation>
    <scope>NUCLEOTIDE SEQUENCE [LARGE SCALE GENOMIC DNA]</scope>
    <source>
        <strain evidence="5">ATCC MYA-139 / BCRC 22969 / CBS 8797 / CCRC 22969 / KCTC 17520 / NBRC 10181 / NCYC 3082</strain>
    </source>
</reference>
<feature type="compositionally biased region" description="Basic residues" evidence="2">
    <location>
        <begin position="8"/>
        <end position="20"/>
    </location>
</feature>
<dbReference type="EMBL" id="HE978325">
    <property type="protein sequence ID" value="CCK72844.1"/>
    <property type="molecule type" value="Genomic_DNA"/>
</dbReference>
<feature type="compositionally biased region" description="Basic and acidic residues" evidence="2">
    <location>
        <begin position="163"/>
        <end position="173"/>
    </location>
</feature>
<keyword evidence="1" id="KW-0694">RNA-binding</keyword>
<dbReference type="RefSeq" id="XP_022467088.1">
    <property type="nucleotide sequence ID" value="XM_022610832.1"/>
</dbReference>
<gene>
    <name evidence="4" type="primary">KNAG0L02280</name>
    <name evidence="4" type="ordered locus">KNAG_0L02280</name>
</gene>
<dbReference type="PROSITE" id="PS50102">
    <property type="entry name" value="RRM"/>
    <property type="match status" value="1"/>
</dbReference>
<name>J7SAL3_HUIN7</name>
<dbReference type="HOGENOM" id="CLU_037639_2_0_1"/>
<feature type="region of interest" description="Disordered" evidence="2">
    <location>
        <begin position="1"/>
        <end position="65"/>
    </location>
</feature>